<feature type="signal peptide" evidence="1">
    <location>
        <begin position="1"/>
        <end position="22"/>
    </location>
</feature>
<name>A0A2J6QGE3_9HELO</name>
<evidence type="ECO:0008006" key="4">
    <source>
        <dbReference type="Google" id="ProtNLM"/>
    </source>
</evidence>
<gene>
    <name evidence="2" type="ORF">NA56DRAFT_619350</name>
</gene>
<keyword evidence="3" id="KW-1185">Reference proteome</keyword>
<dbReference type="InterPro" id="IPR021851">
    <property type="entry name" value="DUF3455"/>
</dbReference>
<reference evidence="2 3" key="1">
    <citation type="submission" date="2016-05" db="EMBL/GenBank/DDBJ databases">
        <title>A degradative enzymes factory behind the ericoid mycorrhizal symbiosis.</title>
        <authorList>
            <consortium name="DOE Joint Genome Institute"/>
            <person name="Martino E."/>
            <person name="Morin E."/>
            <person name="Grelet G."/>
            <person name="Kuo A."/>
            <person name="Kohler A."/>
            <person name="Daghino S."/>
            <person name="Barry K."/>
            <person name="Choi C."/>
            <person name="Cichocki N."/>
            <person name="Clum A."/>
            <person name="Copeland A."/>
            <person name="Hainaut M."/>
            <person name="Haridas S."/>
            <person name="Labutti K."/>
            <person name="Lindquist E."/>
            <person name="Lipzen A."/>
            <person name="Khouja H.-R."/>
            <person name="Murat C."/>
            <person name="Ohm R."/>
            <person name="Olson A."/>
            <person name="Spatafora J."/>
            <person name="Veneault-Fourrey C."/>
            <person name="Henrissat B."/>
            <person name="Grigoriev I."/>
            <person name="Martin F."/>
            <person name="Perotto S."/>
        </authorList>
    </citation>
    <scope>NUCLEOTIDE SEQUENCE [LARGE SCALE GENOMIC DNA]</scope>
    <source>
        <strain evidence="2 3">UAMH 7357</strain>
    </source>
</reference>
<dbReference type="OrthoDB" id="1859733at2759"/>
<dbReference type="PANTHER" id="PTHR35567:SF3">
    <property type="entry name" value="MALATE DEHYDROGENASE"/>
    <property type="match status" value="1"/>
</dbReference>
<accession>A0A2J6QGE3</accession>
<evidence type="ECO:0000313" key="2">
    <source>
        <dbReference type="EMBL" id="PMD25326.1"/>
    </source>
</evidence>
<organism evidence="2 3">
    <name type="scientific">Hyaloscypha hepaticicola</name>
    <dbReference type="NCBI Taxonomy" id="2082293"/>
    <lineage>
        <taxon>Eukaryota</taxon>
        <taxon>Fungi</taxon>
        <taxon>Dikarya</taxon>
        <taxon>Ascomycota</taxon>
        <taxon>Pezizomycotina</taxon>
        <taxon>Leotiomycetes</taxon>
        <taxon>Helotiales</taxon>
        <taxon>Hyaloscyphaceae</taxon>
        <taxon>Hyaloscypha</taxon>
    </lineage>
</organism>
<proteinExistence type="predicted"/>
<dbReference type="AlphaFoldDB" id="A0A2J6QGE3"/>
<evidence type="ECO:0000256" key="1">
    <source>
        <dbReference type="SAM" id="SignalP"/>
    </source>
</evidence>
<dbReference type="PANTHER" id="PTHR35567">
    <property type="entry name" value="MALATE DEHYDROGENASE (AFU_ORTHOLOGUE AFUA_2G13800)"/>
    <property type="match status" value="1"/>
</dbReference>
<dbReference type="Pfam" id="PF11937">
    <property type="entry name" value="DUF3455"/>
    <property type="match status" value="1"/>
</dbReference>
<dbReference type="Proteomes" id="UP000235672">
    <property type="component" value="Unassembled WGS sequence"/>
</dbReference>
<evidence type="ECO:0000313" key="3">
    <source>
        <dbReference type="Proteomes" id="UP000235672"/>
    </source>
</evidence>
<protein>
    <recommendedName>
        <fullName evidence="4">Malate dehydrogenase</fullName>
    </recommendedName>
</protein>
<feature type="chain" id="PRO_5014344854" description="Malate dehydrogenase" evidence="1">
    <location>
        <begin position="23"/>
        <end position="228"/>
    </location>
</feature>
<dbReference type="EMBL" id="KZ613470">
    <property type="protein sequence ID" value="PMD25326.1"/>
    <property type="molecule type" value="Genomic_DNA"/>
</dbReference>
<keyword evidence="1" id="KW-0732">Signal</keyword>
<sequence>MPSLRALGLGLGLVLLLQVVIATPVARPALPIVDCQVPGTATLPLTGGATELPAPNAGLTLQYVAIGRGVQNYTCSAVGAVPVQQGAKATLFDATALAKTDESLLHMIPAIVAYWPLPSDSTATFYNLDVLGHHYFDSALTPTFDLAAVNKIGYMQKAAAVSAPAGANVGPDKTSAVSWLDLTNKPGYVSNAITQVYRVETAGGNPYATCDSTDLMEVQYAAEYWFYN</sequence>